<evidence type="ECO:0000256" key="1">
    <source>
        <dbReference type="SAM" id="Phobius"/>
    </source>
</evidence>
<organism evidence="2 3">
    <name type="scientific">Treponema porcinum</name>
    <dbReference type="NCBI Taxonomy" id="261392"/>
    <lineage>
        <taxon>Bacteria</taxon>
        <taxon>Pseudomonadati</taxon>
        <taxon>Spirochaetota</taxon>
        <taxon>Spirochaetia</taxon>
        <taxon>Spirochaetales</taxon>
        <taxon>Treponemataceae</taxon>
        <taxon>Treponema</taxon>
    </lineage>
</organism>
<proteinExistence type="predicted"/>
<dbReference type="AlphaFoldDB" id="A0A1T4JHL2"/>
<reference evidence="2 3" key="1">
    <citation type="submission" date="2017-02" db="EMBL/GenBank/DDBJ databases">
        <authorList>
            <person name="Peterson S.W."/>
        </authorList>
    </citation>
    <scope>NUCLEOTIDE SEQUENCE [LARGE SCALE GENOMIC DNA]</scope>
    <source>
        <strain evidence="2 3">ATCC BAA-908</strain>
    </source>
</reference>
<feature type="transmembrane region" description="Helical" evidence="1">
    <location>
        <begin position="83"/>
        <end position="105"/>
    </location>
</feature>
<evidence type="ECO:0000313" key="3">
    <source>
        <dbReference type="Proteomes" id="UP000190423"/>
    </source>
</evidence>
<dbReference type="OrthoDB" id="9789229at2"/>
<keyword evidence="1" id="KW-1133">Transmembrane helix</keyword>
<name>A0A1T4JHL2_TREPO</name>
<sequence>MLNSFFEWLNSTHIAFQSVEVSKAFLFFLLFSLIGWLCEVAYVGIFFEHKFVNRGFLFGPVCPVYGTGGILILSLPQQLQNPVWVLYLAGVFFCSFVEYAVGFGLEKIFHTKWWDYSDQTITVKGHIIPLHLHGRVCLKNSILFGFLTVIVIKFVQPLIEKAMAYFSDTAIITISNILLVIFLVDIVVSVNKMVDFSVHVAKLKELGESLKDRYQNEAWFKGESLSEMFDSIRERSLKEKEKFSSALLEKIESVNRHNRHLESFVRRFPTMKSAQYKDSLIHLKKRIKESLDEKRSRK</sequence>
<feature type="transmembrane region" description="Helical" evidence="1">
    <location>
        <begin position="57"/>
        <end position="77"/>
    </location>
</feature>
<feature type="transmembrane region" description="Helical" evidence="1">
    <location>
        <begin position="141"/>
        <end position="159"/>
    </location>
</feature>
<gene>
    <name evidence="2" type="ORF">SAMN02745149_00136</name>
</gene>
<keyword evidence="3" id="KW-1185">Reference proteome</keyword>
<dbReference type="InterPro" id="IPR010540">
    <property type="entry name" value="CmpB_TMEM229"/>
</dbReference>
<feature type="transmembrane region" description="Helical" evidence="1">
    <location>
        <begin position="165"/>
        <end position="188"/>
    </location>
</feature>
<dbReference type="GeneID" id="78315461"/>
<dbReference type="EMBL" id="FUWG01000002">
    <property type="protein sequence ID" value="SJZ29633.1"/>
    <property type="molecule type" value="Genomic_DNA"/>
</dbReference>
<protein>
    <submittedName>
        <fullName evidence="2">Uncharacterized membrane protein</fullName>
    </submittedName>
</protein>
<keyword evidence="1" id="KW-0812">Transmembrane</keyword>
<feature type="transmembrane region" description="Helical" evidence="1">
    <location>
        <begin position="24"/>
        <end position="45"/>
    </location>
</feature>
<dbReference type="Proteomes" id="UP000190423">
    <property type="component" value="Unassembled WGS sequence"/>
</dbReference>
<dbReference type="STRING" id="261392.SAMN02745149_00136"/>
<dbReference type="RefSeq" id="WP_078932055.1">
    <property type="nucleotide sequence ID" value="NZ_FUWG01000002.1"/>
</dbReference>
<accession>A0A1T4JHL2</accession>
<dbReference type="Pfam" id="PF06541">
    <property type="entry name" value="ABC_trans_CmpB"/>
    <property type="match status" value="1"/>
</dbReference>
<keyword evidence="1" id="KW-0472">Membrane</keyword>
<evidence type="ECO:0000313" key="2">
    <source>
        <dbReference type="EMBL" id="SJZ29633.1"/>
    </source>
</evidence>